<proteinExistence type="predicted"/>
<organism evidence="2 3">
    <name type="scientific">Sphingobacterium spiritivorum</name>
    <name type="common">Flavobacterium spiritivorum</name>
    <dbReference type="NCBI Taxonomy" id="258"/>
    <lineage>
        <taxon>Bacteria</taxon>
        <taxon>Pseudomonadati</taxon>
        <taxon>Bacteroidota</taxon>
        <taxon>Sphingobacteriia</taxon>
        <taxon>Sphingobacteriales</taxon>
        <taxon>Sphingobacteriaceae</taxon>
        <taxon>Sphingobacterium</taxon>
    </lineage>
</organism>
<dbReference type="InterPro" id="IPR044020">
    <property type="entry name" value="DUF5676"/>
</dbReference>
<feature type="transmembrane region" description="Helical" evidence="1">
    <location>
        <begin position="83"/>
        <end position="105"/>
    </location>
</feature>
<sequence>MAVTITSNKIQKLLNQKKNMDTINVKRFGLATGLTATLLYVGCILVMATVGHSGTVSFFNGILHGIDTTSIIRTDVSFWEVCMGIVEIFIIGWLVGSCIAAIYNISSKTKL</sequence>
<dbReference type="EMBL" id="UGYW01000002">
    <property type="protein sequence ID" value="SUJ20525.1"/>
    <property type="molecule type" value="Genomic_DNA"/>
</dbReference>
<evidence type="ECO:0000313" key="2">
    <source>
        <dbReference type="EMBL" id="SUJ20525.1"/>
    </source>
</evidence>
<evidence type="ECO:0000256" key="1">
    <source>
        <dbReference type="SAM" id="Phobius"/>
    </source>
</evidence>
<keyword evidence="1" id="KW-0472">Membrane</keyword>
<dbReference type="RefSeq" id="WP_236586216.1">
    <property type="nucleotide sequence ID" value="NZ_CP068082.1"/>
</dbReference>
<reference evidence="2 3" key="1">
    <citation type="submission" date="2018-06" db="EMBL/GenBank/DDBJ databases">
        <authorList>
            <consortium name="Pathogen Informatics"/>
            <person name="Doyle S."/>
        </authorList>
    </citation>
    <scope>NUCLEOTIDE SEQUENCE [LARGE SCALE GENOMIC DNA]</scope>
    <source>
        <strain evidence="2 3">NCTC11388</strain>
    </source>
</reference>
<dbReference type="Proteomes" id="UP000254893">
    <property type="component" value="Unassembled WGS sequence"/>
</dbReference>
<keyword evidence="1" id="KW-1133">Transmembrane helix</keyword>
<dbReference type="AlphaFoldDB" id="A0A380CJU5"/>
<keyword evidence="1" id="KW-0812">Transmembrane</keyword>
<evidence type="ECO:0000313" key="3">
    <source>
        <dbReference type="Proteomes" id="UP000254893"/>
    </source>
</evidence>
<name>A0A380CJU5_SPHSI</name>
<feature type="transmembrane region" description="Helical" evidence="1">
    <location>
        <begin position="28"/>
        <end position="50"/>
    </location>
</feature>
<gene>
    <name evidence="2" type="ORF">NCTC11388_03027</name>
</gene>
<protein>
    <submittedName>
        <fullName evidence="2">Uncharacterized protein</fullName>
    </submittedName>
</protein>
<dbReference type="Pfam" id="PF18926">
    <property type="entry name" value="DUF5676"/>
    <property type="match status" value="1"/>
</dbReference>
<accession>A0A380CJU5</accession>